<proteinExistence type="predicted"/>
<feature type="transmembrane region" description="Helical" evidence="1">
    <location>
        <begin position="159"/>
        <end position="179"/>
    </location>
</feature>
<dbReference type="Pfam" id="PF12420">
    <property type="entry name" value="DUF3671"/>
    <property type="match status" value="1"/>
</dbReference>
<keyword evidence="3" id="KW-1185">Reference proteome</keyword>
<organism evidence="2 3">
    <name type="scientific">Plasmodium malariae</name>
    <dbReference type="NCBI Taxonomy" id="5858"/>
    <lineage>
        <taxon>Eukaryota</taxon>
        <taxon>Sar</taxon>
        <taxon>Alveolata</taxon>
        <taxon>Apicomplexa</taxon>
        <taxon>Aconoidasida</taxon>
        <taxon>Haemosporida</taxon>
        <taxon>Plasmodiidae</taxon>
        <taxon>Plasmodium</taxon>
        <taxon>Plasmodium (Plasmodium)</taxon>
    </lineage>
</organism>
<sequence length="246" mass="29099">MDQRIMLLLLIKYFLFMLLTWICDLWNDARSINKSLYDNLKVNRKLDIGNYRLLAKCKKKKDLNIVSLNEDIADNVECEKKTTYNNENVFTKLKKQSNIYPLNKAQYYTEVMNYNNGIFDGKYFHFEKKWIKKKDYDNFLEKNRRIRDIKLKKIKFRSYGFGVAIFILFFLFGIGLPILKGLDYLNEVLSPLESVLTSLASDEAKKFSFLILFGIVIIILSVLIIGSIPKILKNNEKYKKIKYMTE</sequence>
<dbReference type="Proteomes" id="UP000219813">
    <property type="component" value="Unassembled WGS sequence"/>
</dbReference>
<reference evidence="2 3" key="1">
    <citation type="submission" date="2016-06" db="EMBL/GenBank/DDBJ databases">
        <authorList>
            <consortium name="Pathogen Informatics"/>
        </authorList>
    </citation>
    <scope>NUCLEOTIDE SEQUENCE [LARGE SCALE GENOMIC DNA]</scope>
</reference>
<gene>
    <name evidence="2" type="primary">PmUG01_00014800</name>
    <name evidence="2" type="ORF">PMUG01_00014800</name>
</gene>
<protein>
    <submittedName>
        <fullName evidence="2">Fam-m protein</fullName>
    </submittedName>
</protein>
<dbReference type="VEuPathDB" id="PlasmoDB:PmUG01_00014800"/>
<keyword evidence="1" id="KW-0812">Transmembrane</keyword>
<dbReference type="RefSeq" id="XP_028859178.1">
    <property type="nucleotide sequence ID" value="XM_029005666.1"/>
</dbReference>
<dbReference type="GeneID" id="39865604"/>
<name>A0A1D3JHP5_PLAMA</name>
<dbReference type="InterPro" id="IPR022139">
    <property type="entry name" value="Fam-L/Fam-M-like_plasmodium"/>
</dbReference>
<accession>A0A1D3JHP5</accession>
<evidence type="ECO:0000313" key="3">
    <source>
        <dbReference type="Proteomes" id="UP000219813"/>
    </source>
</evidence>
<dbReference type="KEGG" id="pmal:PMUG01_00014800"/>
<keyword evidence="1" id="KW-0472">Membrane</keyword>
<feature type="transmembrane region" description="Helical" evidence="1">
    <location>
        <begin position="6"/>
        <end position="26"/>
    </location>
</feature>
<dbReference type="EMBL" id="FLRL01000033">
    <property type="protein sequence ID" value="SBT85903.1"/>
    <property type="molecule type" value="Genomic_DNA"/>
</dbReference>
<evidence type="ECO:0000313" key="2">
    <source>
        <dbReference type="EMBL" id="SBT85903.1"/>
    </source>
</evidence>
<evidence type="ECO:0000256" key="1">
    <source>
        <dbReference type="SAM" id="Phobius"/>
    </source>
</evidence>
<keyword evidence="1" id="KW-1133">Transmembrane helix</keyword>
<feature type="transmembrane region" description="Helical" evidence="1">
    <location>
        <begin position="207"/>
        <end position="232"/>
    </location>
</feature>
<dbReference type="AlphaFoldDB" id="A0A1D3JHP5"/>